<feature type="signal peptide" evidence="1">
    <location>
        <begin position="1"/>
        <end position="21"/>
    </location>
</feature>
<dbReference type="EMBL" id="HACA01003922">
    <property type="protein sequence ID" value="CDW21283.1"/>
    <property type="molecule type" value="Transcribed_RNA"/>
</dbReference>
<feature type="domain" description="Ig-like" evidence="2">
    <location>
        <begin position="145"/>
        <end position="238"/>
    </location>
</feature>
<dbReference type="InterPro" id="IPR013783">
    <property type="entry name" value="Ig-like_fold"/>
</dbReference>
<dbReference type="GO" id="GO:0032589">
    <property type="term" value="C:neuron projection membrane"/>
    <property type="evidence" value="ECO:0007669"/>
    <property type="project" value="TreeGrafter"/>
</dbReference>
<dbReference type="EMBL" id="HG994583">
    <property type="protein sequence ID" value="CAF2926872.1"/>
    <property type="molecule type" value="Genomic_DNA"/>
</dbReference>
<accession>A0A0K2T5H8</accession>
<dbReference type="PANTHER" id="PTHR23279:SF46">
    <property type="entry name" value="DEFECTIVE PROBOSCIS EXTENSION RESPONSE 10, ISOFORM A-RELATED"/>
    <property type="match status" value="1"/>
</dbReference>
<evidence type="ECO:0000313" key="5">
    <source>
        <dbReference type="Proteomes" id="UP000675881"/>
    </source>
</evidence>
<dbReference type="FunFam" id="2.60.40.10:FF:000533">
    <property type="entry name" value="Uncharacterized protein, isoform A"/>
    <property type="match status" value="1"/>
</dbReference>
<dbReference type="Pfam" id="PF13927">
    <property type="entry name" value="Ig_3"/>
    <property type="match status" value="2"/>
</dbReference>
<evidence type="ECO:0000313" key="3">
    <source>
        <dbReference type="EMBL" id="CAF2926872.1"/>
    </source>
</evidence>
<dbReference type="SMART" id="SM00409">
    <property type="entry name" value="IG"/>
    <property type="match status" value="2"/>
</dbReference>
<dbReference type="FunFam" id="2.60.40.10:FF:000129">
    <property type="entry name" value="CLUMA_CG018772, isoform A"/>
    <property type="match status" value="1"/>
</dbReference>
<evidence type="ECO:0000313" key="4">
    <source>
        <dbReference type="EMBL" id="CDW21283.1"/>
    </source>
</evidence>
<feature type="chain" id="PRO_5035992656" evidence="1">
    <location>
        <begin position="22"/>
        <end position="276"/>
    </location>
</feature>
<dbReference type="PROSITE" id="PS50835">
    <property type="entry name" value="IG_LIKE"/>
    <property type="match status" value="2"/>
</dbReference>
<dbReference type="GO" id="GO:0050808">
    <property type="term" value="P:synapse organization"/>
    <property type="evidence" value="ECO:0007669"/>
    <property type="project" value="TreeGrafter"/>
</dbReference>
<dbReference type="Proteomes" id="UP000675881">
    <property type="component" value="Chromosome 4"/>
</dbReference>
<dbReference type="InterPro" id="IPR007110">
    <property type="entry name" value="Ig-like_dom"/>
</dbReference>
<dbReference type="InterPro" id="IPR003598">
    <property type="entry name" value="Ig_sub2"/>
</dbReference>
<protein>
    <submittedName>
        <fullName evidence="3">(salmon louse) hypothetical protein</fullName>
    </submittedName>
</protein>
<dbReference type="SUPFAM" id="SSF48726">
    <property type="entry name" value="Immunoglobulin"/>
    <property type="match status" value="2"/>
</dbReference>
<dbReference type="PANTHER" id="PTHR23279">
    <property type="entry name" value="DEFECTIVE PROBOSCIS EXTENSION RESPONSE DPR -RELATED"/>
    <property type="match status" value="1"/>
</dbReference>
<dbReference type="InterPro" id="IPR013106">
    <property type="entry name" value="Ig_V-set"/>
</dbReference>
<dbReference type="InterPro" id="IPR003599">
    <property type="entry name" value="Ig_sub"/>
</dbReference>
<dbReference type="SMART" id="SM00408">
    <property type="entry name" value="IGc2"/>
    <property type="match status" value="2"/>
</dbReference>
<keyword evidence="5" id="KW-1185">Reference proteome</keyword>
<dbReference type="OrthoDB" id="6365338at2759"/>
<evidence type="ECO:0000259" key="2">
    <source>
        <dbReference type="PROSITE" id="PS50835"/>
    </source>
</evidence>
<name>A0A0K2T5H8_LEPSM</name>
<gene>
    <name evidence="3" type="ORF">LSAA_8407</name>
</gene>
<reference evidence="3" key="2">
    <citation type="submission" date="2021-02" db="EMBL/GenBank/DDBJ databases">
        <authorList>
            <person name="Bekaert M."/>
        </authorList>
    </citation>
    <scope>NUCLEOTIDE SEQUENCE</scope>
    <source>
        <strain evidence="3">IoA-00</strain>
    </source>
</reference>
<sequence length="276" mass="30984">MKTTFTDLFLILGVLILCSDTARPLLSHNDDVSLTEDEEEPYFDGSPPSNVSALIDNTAFLTCIVKNLGKAKTVTWLRHRDVHILTVGEYTYTTDERFSAKHNVDTNEWVLVIKYVQERDAGIYECQIPSHVPRSYPINLNIVVPHVRIQGSPDIHVDQGSVINITCIISYTPEPPSYVFWYHGDRVVAYDTAKGRIVVSHSQTGRETRSYLVIHNAGPQDSGNYTCKPSLSRAAHIKVHVLESEFPDALLDTSGSIRSQYTNILSLLIVVVLYRP</sequence>
<organism evidence="4">
    <name type="scientific">Lepeophtheirus salmonis</name>
    <name type="common">Salmon louse</name>
    <name type="synonym">Caligus salmonis</name>
    <dbReference type="NCBI Taxonomy" id="72036"/>
    <lineage>
        <taxon>Eukaryota</taxon>
        <taxon>Metazoa</taxon>
        <taxon>Ecdysozoa</taxon>
        <taxon>Arthropoda</taxon>
        <taxon>Crustacea</taxon>
        <taxon>Multicrustacea</taxon>
        <taxon>Hexanauplia</taxon>
        <taxon>Copepoda</taxon>
        <taxon>Siphonostomatoida</taxon>
        <taxon>Caligidae</taxon>
        <taxon>Lepeophtheirus</taxon>
    </lineage>
</organism>
<proteinExistence type="predicted"/>
<dbReference type="SMART" id="SM00406">
    <property type="entry name" value="IGv"/>
    <property type="match status" value="2"/>
</dbReference>
<reference evidence="4" key="1">
    <citation type="submission" date="2014-05" db="EMBL/GenBank/DDBJ databases">
        <authorList>
            <person name="Chronopoulou M."/>
        </authorList>
    </citation>
    <scope>NUCLEOTIDE SEQUENCE</scope>
    <source>
        <tissue evidence="4">Whole organism</tissue>
    </source>
</reference>
<keyword evidence="1" id="KW-0732">Signal</keyword>
<dbReference type="AlphaFoldDB" id="A0A0K2T5H8"/>
<dbReference type="Gene3D" id="2.60.40.10">
    <property type="entry name" value="Immunoglobulins"/>
    <property type="match status" value="2"/>
</dbReference>
<dbReference type="InterPro" id="IPR036179">
    <property type="entry name" value="Ig-like_dom_sf"/>
</dbReference>
<feature type="domain" description="Ig-like" evidence="2">
    <location>
        <begin position="41"/>
        <end position="139"/>
    </location>
</feature>
<evidence type="ECO:0000256" key="1">
    <source>
        <dbReference type="SAM" id="SignalP"/>
    </source>
</evidence>
<dbReference type="InterPro" id="IPR037448">
    <property type="entry name" value="Zig-8"/>
</dbReference>